<keyword evidence="5 8" id="KW-1133">Transmembrane helix</keyword>
<dbReference type="InterPro" id="IPR002524">
    <property type="entry name" value="Cation_efflux"/>
</dbReference>
<dbReference type="InterPro" id="IPR027470">
    <property type="entry name" value="Cation_efflux_CTD"/>
</dbReference>
<evidence type="ECO:0000256" key="7">
    <source>
        <dbReference type="ARBA" id="ARBA00023136"/>
    </source>
</evidence>
<keyword evidence="6" id="KW-0406">Ion transport</keyword>
<comment type="subcellular location">
    <subcellularLocation>
        <location evidence="1">Membrane</location>
        <topology evidence="1">Multi-pass membrane protein</topology>
    </subcellularLocation>
</comment>
<sequence length="309" mass="34995">MKNEKTKTIDFKYHHIKHYKYQAQSKKTLVTSILLTLFFALIELFGGIFSGSLALISDSFHMFSDVVALLFSIIAVFFSAKKPNKNFTYGFLRIEIISAFINGLALMIISVGIVIEAIKRLFNPEHVDFFTMFTIAVIGLLVNIILMAVLIKSLKKEKNLNVKSALWHFLGDTLNSVGVIIAAIILKLTNLVIFDIIISIIISIVIFIGGFKIAKEAFFILMEAVPSDLDIDEIHAKILTISKIKDIHEFHLWNISEENISISFHILLNEYDGVNDYEIVNDVVKLLKNEYGIEHVTVQIENPEINPHL</sequence>
<comment type="similarity">
    <text evidence="2">Belongs to the cation diffusion facilitator (CDF) transporter (TC 2.A.4) family. SLC30A subfamily.</text>
</comment>
<evidence type="ECO:0000256" key="2">
    <source>
        <dbReference type="ARBA" id="ARBA00008873"/>
    </source>
</evidence>
<dbReference type="InterPro" id="IPR050681">
    <property type="entry name" value="CDF/SLC30A"/>
</dbReference>
<keyword evidence="4 8" id="KW-0812">Transmembrane</keyword>
<dbReference type="SUPFAM" id="SSF160240">
    <property type="entry name" value="Cation efflux protein cytoplasmic domain-like"/>
    <property type="match status" value="1"/>
</dbReference>
<protein>
    <submittedName>
        <fullName evidence="11">Cation diffusion facilitator family transporter</fullName>
    </submittedName>
</protein>
<dbReference type="AlphaFoldDB" id="A0AB39V680"/>
<feature type="transmembrane region" description="Helical" evidence="8">
    <location>
        <begin position="130"/>
        <end position="154"/>
    </location>
</feature>
<dbReference type="EMBL" id="CP165647">
    <property type="protein sequence ID" value="XDU63145.1"/>
    <property type="molecule type" value="Genomic_DNA"/>
</dbReference>
<evidence type="ECO:0000259" key="9">
    <source>
        <dbReference type="Pfam" id="PF01545"/>
    </source>
</evidence>
<feature type="transmembrane region" description="Helical" evidence="8">
    <location>
        <begin position="92"/>
        <end position="118"/>
    </location>
</feature>
<dbReference type="NCBIfam" id="TIGR01297">
    <property type="entry name" value="CDF"/>
    <property type="match status" value="1"/>
</dbReference>
<evidence type="ECO:0000256" key="4">
    <source>
        <dbReference type="ARBA" id="ARBA00022692"/>
    </source>
</evidence>
<evidence type="ECO:0000259" key="10">
    <source>
        <dbReference type="Pfam" id="PF16916"/>
    </source>
</evidence>
<keyword evidence="3" id="KW-0813">Transport</keyword>
<proteinExistence type="inferred from homology"/>
<organism evidence="11">
    <name type="scientific">Leptotrichia alba</name>
    <dbReference type="NCBI Taxonomy" id="3239304"/>
    <lineage>
        <taxon>Bacteria</taxon>
        <taxon>Fusobacteriati</taxon>
        <taxon>Fusobacteriota</taxon>
        <taxon>Fusobacteriia</taxon>
        <taxon>Fusobacteriales</taxon>
        <taxon>Leptotrichiaceae</taxon>
        <taxon>Leptotrichia</taxon>
    </lineage>
</organism>
<feature type="transmembrane region" description="Helical" evidence="8">
    <location>
        <begin position="62"/>
        <end position="80"/>
    </location>
</feature>
<evidence type="ECO:0000313" key="11">
    <source>
        <dbReference type="EMBL" id="XDU63145.1"/>
    </source>
</evidence>
<gene>
    <name evidence="11" type="ORF">AB8B28_04670</name>
</gene>
<dbReference type="RefSeq" id="WP_369717122.1">
    <property type="nucleotide sequence ID" value="NZ_CP165647.1"/>
</dbReference>
<dbReference type="GO" id="GO:0005385">
    <property type="term" value="F:zinc ion transmembrane transporter activity"/>
    <property type="evidence" value="ECO:0007669"/>
    <property type="project" value="TreeGrafter"/>
</dbReference>
<evidence type="ECO:0000256" key="5">
    <source>
        <dbReference type="ARBA" id="ARBA00022989"/>
    </source>
</evidence>
<evidence type="ECO:0000256" key="1">
    <source>
        <dbReference type="ARBA" id="ARBA00004141"/>
    </source>
</evidence>
<dbReference type="GO" id="GO:0005886">
    <property type="term" value="C:plasma membrane"/>
    <property type="evidence" value="ECO:0007669"/>
    <property type="project" value="TreeGrafter"/>
</dbReference>
<dbReference type="KEGG" id="lala:AB8B28_04670"/>
<dbReference type="SUPFAM" id="SSF161111">
    <property type="entry name" value="Cation efflux protein transmembrane domain-like"/>
    <property type="match status" value="1"/>
</dbReference>
<feature type="transmembrane region" description="Helical" evidence="8">
    <location>
        <begin position="29"/>
        <end position="56"/>
    </location>
</feature>
<feature type="transmembrane region" description="Helical" evidence="8">
    <location>
        <begin position="192"/>
        <end position="214"/>
    </location>
</feature>
<evidence type="ECO:0000256" key="6">
    <source>
        <dbReference type="ARBA" id="ARBA00023065"/>
    </source>
</evidence>
<dbReference type="Pfam" id="PF01545">
    <property type="entry name" value="Cation_efflux"/>
    <property type="match status" value="1"/>
</dbReference>
<accession>A0AB39V680</accession>
<dbReference type="PANTHER" id="PTHR11562:SF17">
    <property type="entry name" value="RE54080P-RELATED"/>
    <property type="match status" value="1"/>
</dbReference>
<evidence type="ECO:0000256" key="3">
    <source>
        <dbReference type="ARBA" id="ARBA00022448"/>
    </source>
</evidence>
<feature type="domain" description="Cation efflux protein transmembrane" evidence="9">
    <location>
        <begin position="30"/>
        <end position="222"/>
    </location>
</feature>
<keyword evidence="7 8" id="KW-0472">Membrane</keyword>
<dbReference type="InterPro" id="IPR027469">
    <property type="entry name" value="Cation_efflux_TMD_sf"/>
</dbReference>
<reference evidence="11" key="1">
    <citation type="submission" date="2024-07" db="EMBL/GenBank/DDBJ databases">
        <authorList>
            <person name="Li X.-J."/>
            <person name="Wang X."/>
        </authorList>
    </citation>
    <scope>NUCLEOTIDE SEQUENCE</scope>
    <source>
        <strain evidence="11">HSP-536</strain>
    </source>
</reference>
<evidence type="ECO:0000256" key="8">
    <source>
        <dbReference type="SAM" id="Phobius"/>
    </source>
</evidence>
<dbReference type="Pfam" id="PF16916">
    <property type="entry name" value="ZT_dimer"/>
    <property type="match status" value="1"/>
</dbReference>
<dbReference type="Gene3D" id="1.20.1510.10">
    <property type="entry name" value="Cation efflux protein transmembrane domain"/>
    <property type="match status" value="1"/>
</dbReference>
<feature type="transmembrane region" description="Helical" evidence="8">
    <location>
        <begin position="166"/>
        <end position="186"/>
    </location>
</feature>
<feature type="domain" description="Cation efflux protein cytoplasmic" evidence="10">
    <location>
        <begin position="226"/>
        <end position="301"/>
    </location>
</feature>
<dbReference type="InterPro" id="IPR036837">
    <property type="entry name" value="Cation_efflux_CTD_sf"/>
</dbReference>
<dbReference type="InterPro" id="IPR058533">
    <property type="entry name" value="Cation_efflux_TM"/>
</dbReference>
<name>A0AB39V680_9FUSO</name>
<dbReference type="PANTHER" id="PTHR11562">
    <property type="entry name" value="CATION EFFLUX PROTEIN/ ZINC TRANSPORTER"/>
    <property type="match status" value="1"/>
</dbReference>